<organism evidence="1">
    <name type="scientific">freshwater metagenome</name>
    <dbReference type="NCBI Taxonomy" id="449393"/>
    <lineage>
        <taxon>unclassified sequences</taxon>
        <taxon>metagenomes</taxon>
        <taxon>ecological metagenomes</taxon>
    </lineage>
</organism>
<dbReference type="EMBL" id="CAFBLX010000484">
    <property type="protein sequence ID" value="CAB4931815.1"/>
    <property type="molecule type" value="Genomic_DNA"/>
</dbReference>
<dbReference type="AlphaFoldDB" id="A0A6J7IM45"/>
<name>A0A6J7IM45_9ZZZZ</name>
<proteinExistence type="predicted"/>
<sequence>MNREAPDGPSIPITAKVRPISSAVNPLRAESETTAEVAMKANTASARYSAGPKLVANDASVGAKNTTRVVATIPPMNAPMAEVAKACGALPFLAIRWPSNVPAMAVLLPGVFIRMPEMESPNRPPK</sequence>
<evidence type="ECO:0000313" key="1">
    <source>
        <dbReference type="EMBL" id="CAB4931815.1"/>
    </source>
</evidence>
<accession>A0A6J7IM45</accession>
<reference evidence="1" key="1">
    <citation type="submission" date="2020-05" db="EMBL/GenBank/DDBJ databases">
        <authorList>
            <person name="Chiriac C."/>
            <person name="Salcher M."/>
            <person name="Ghai R."/>
            <person name="Kavagutti S V."/>
        </authorList>
    </citation>
    <scope>NUCLEOTIDE SEQUENCE</scope>
</reference>
<protein>
    <submittedName>
        <fullName evidence="1">Unannotated protein</fullName>
    </submittedName>
</protein>
<gene>
    <name evidence="1" type="ORF">UFOPK3472_04133</name>
</gene>